<feature type="region of interest" description="Disordered" evidence="1">
    <location>
        <begin position="110"/>
        <end position="158"/>
    </location>
</feature>
<proteinExistence type="predicted"/>
<sequence length="233" mass="26635">MEDTQFDEDERPASLADLNALNNFIESCLRRRTSRFNDGPYFEFRLGFTLEQLNRGHNLAIRTGLDSRVIFKTTFDTRIRRMRPVSDATARRDRELVALAWSRGCLSVADSTEEPSELFSGEDEEDAPEGEDEPTPSSEEAEDESTAEEHSASSQAQEATYTLPAEDAQVVLADVRVNIPATTYSTLNDVDTSYIAAFIRAQSTMRQQQRDARRMREAQRRYDNSRQHANRRR</sequence>
<dbReference type="AlphaFoldDB" id="A0A4U5MUJ7"/>
<accession>A0A4U5MUJ7</accession>
<feature type="compositionally biased region" description="Acidic residues" evidence="1">
    <location>
        <begin position="111"/>
        <end position="146"/>
    </location>
</feature>
<reference evidence="2 3" key="2">
    <citation type="journal article" date="2019" name="G3 (Bethesda)">
        <title>Hybrid Assembly of the Genome of the Entomopathogenic Nematode Steinernema carpocapsae Identifies the X-Chromosome.</title>
        <authorList>
            <person name="Serra L."/>
            <person name="Macchietto M."/>
            <person name="Macias-Munoz A."/>
            <person name="McGill C.J."/>
            <person name="Rodriguez I.M."/>
            <person name="Rodriguez B."/>
            <person name="Murad R."/>
            <person name="Mortazavi A."/>
        </authorList>
    </citation>
    <scope>NUCLEOTIDE SEQUENCE [LARGE SCALE GENOMIC DNA]</scope>
    <source>
        <strain evidence="2 3">ALL</strain>
    </source>
</reference>
<reference evidence="2 3" key="1">
    <citation type="journal article" date="2015" name="Genome Biol.">
        <title>Comparative genomics of Steinernema reveals deeply conserved gene regulatory networks.</title>
        <authorList>
            <person name="Dillman A.R."/>
            <person name="Macchietto M."/>
            <person name="Porter C.F."/>
            <person name="Rogers A."/>
            <person name="Williams B."/>
            <person name="Antoshechkin I."/>
            <person name="Lee M.M."/>
            <person name="Goodwin Z."/>
            <person name="Lu X."/>
            <person name="Lewis E.E."/>
            <person name="Goodrich-Blair H."/>
            <person name="Stock S.P."/>
            <person name="Adams B.J."/>
            <person name="Sternberg P.W."/>
            <person name="Mortazavi A."/>
        </authorList>
    </citation>
    <scope>NUCLEOTIDE SEQUENCE [LARGE SCALE GENOMIC DNA]</scope>
    <source>
        <strain evidence="2 3">ALL</strain>
    </source>
</reference>
<evidence type="ECO:0000313" key="2">
    <source>
        <dbReference type="EMBL" id="TKR73394.1"/>
    </source>
</evidence>
<keyword evidence="3" id="KW-1185">Reference proteome</keyword>
<feature type="compositionally biased region" description="Basic and acidic residues" evidence="1">
    <location>
        <begin position="208"/>
        <end position="226"/>
    </location>
</feature>
<dbReference type="Proteomes" id="UP000298663">
    <property type="component" value="Unassembled WGS sequence"/>
</dbReference>
<dbReference type="EMBL" id="AZBU02000006">
    <property type="protein sequence ID" value="TKR73394.1"/>
    <property type="molecule type" value="Genomic_DNA"/>
</dbReference>
<feature type="region of interest" description="Disordered" evidence="1">
    <location>
        <begin position="203"/>
        <end position="233"/>
    </location>
</feature>
<organism evidence="2 3">
    <name type="scientific">Steinernema carpocapsae</name>
    <name type="common">Entomopathogenic nematode</name>
    <dbReference type="NCBI Taxonomy" id="34508"/>
    <lineage>
        <taxon>Eukaryota</taxon>
        <taxon>Metazoa</taxon>
        <taxon>Ecdysozoa</taxon>
        <taxon>Nematoda</taxon>
        <taxon>Chromadorea</taxon>
        <taxon>Rhabditida</taxon>
        <taxon>Tylenchina</taxon>
        <taxon>Panagrolaimomorpha</taxon>
        <taxon>Strongyloidoidea</taxon>
        <taxon>Steinernematidae</taxon>
        <taxon>Steinernema</taxon>
    </lineage>
</organism>
<gene>
    <name evidence="2" type="ORF">L596_020707</name>
</gene>
<evidence type="ECO:0000313" key="3">
    <source>
        <dbReference type="Proteomes" id="UP000298663"/>
    </source>
</evidence>
<comment type="caution">
    <text evidence="2">The sequence shown here is derived from an EMBL/GenBank/DDBJ whole genome shotgun (WGS) entry which is preliminary data.</text>
</comment>
<protein>
    <submittedName>
        <fullName evidence="2">Uncharacterized protein</fullName>
    </submittedName>
</protein>
<name>A0A4U5MUJ7_STECR</name>
<evidence type="ECO:0000256" key="1">
    <source>
        <dbReference type="SAM" id="MobiDB-lite"/>
    </source>
</evidence>